<dbReference type="GO" id="GO:0022857">
    <property type="term" value="F:transmembrane transporter activity"/>
    <property type="evidence" value="ECO:0007669"/>
    <property type="project" value="UniProtKB-UniRule"/>
</dbReference>
<feature type="transmembrane region" description="Helical" evidence="9">
    <location>
        <begin position="47"/>
        <end position="69"/>
    </location>
</feature>
<comment type="subcellular location">
    <subcellularLocation>
        <location evidence="1 9">Cell inner membrane</location>
        <topology evidence="1 9">Multi-pass membrane protein</topology>
    </subcellularLocation>
</comment>
<feature type="transmembrane region" description="Helical" evidence="9">
    <location>
        <begin position="21"/>
        <end position="41"/>
    </location>
</feature>
<sequence>MTIQRLLHAVDRFSMLVGKTFSWLIVALMLLVCGEVFKRYALNAPTAWIFDANNMLYGTLFMMGGAYTLSQAGHVRGDFFYGSMKPRTQAALDLVLFAVFFLPGVVALTWSGWTYFGESLAMREQTFNADPIPVYPFKFVIPVAGAVLLVQGLAEMVRCVLCLKTGVWTPRLKDAEEMDVVGDQLASSSYVNEADKREVIEKAHAIEQAAQQRKSDTGNGGTA</sequence>
<dbReference type="PANTHER" id="PTHR35011:SF4">
    <property type="entry name" value="SLL1102 PROTEIN"/>
    <property type="match status" value="1"/>
</dbReference>
<evidence type="ECO:0000256" key="3">
    <source>
        <dbReference type="ARBA" id="ARBA00022475"/>
    </source>
</evidence>
<dbReference type="Proteomes" id="UP001244295">
    <property type="component" value="Unassembled WGS sequence"/>
</dbReference>
<keyword evidence="2 9" id="KW-0813">Transport</keyword>
<evidence type="ECO:0000256" key="5">
    <source>
        <dbReference type="ARBA" id="ARBA00022692"/>
    </source>
</evidence>
<dbReference type="Pfam" id="PF04290">
    <property type="entry name" value="DctQ"/>
    <property type="match status" value="1"/>
</dbReference>
<keyword evidence="7 9" id="KW-0472">Membrane</keyword>
<dbReference type="RefSeq" id="WP_307581847.1">
    <property type="nucleotide sequence ID" value="NZ_JAUSRQ010000001.1"/>
</dbReference>
<evidence type="ECO:0000313" key="12">
    <source>
        <dbReference type="Proteomes" id="UP001244295"/>
    </source>
</evidence>
<feature type="domain" description="Tripartite ATP-independent periplasmic transporters DctQ component" evidence="10">
    <location>
        <begin position="28"/>
        <end position="160"/>
    </location>
</feature>
<evidence type="ECO:0000256" key="1">
    <source>
        <dbReference type="ARBA" id="ARBA00004429"/>
    </source>
</evidence>
<evidence type="ECO:0000256" key="7">
    <source>
        <dbReference type="ARBA" id="ARBA00023136"/>
    </source>
</evidence>
<reference evidence="11" key="1">
    <citation type="submission" date="2023-07" db="EMBL/GenBank/DDBJ databases">
        <title>Sorghum-associated microbial communities from plants grown in Nebraska, USA.</title>
        <authorList>
            <person name="Schachtman D."/>
        </authorList>
    </citation>
    <scope>NUCLEOTIDE SEQUENCE</scope>
    <source>
        <strain evidence="11">DS2795</strain>
    </source>
</reference>
<evidence type="ECO:0000256" key="8">
    <source>
        <dbReference type="ARBA" id="ARBA00038436"/>
    </source>
</evidence>
<gene>
    <name evidence="11" type="ORF">J2W25_006183</name>
</gene>
<dbReference type="EMBL" id="JAUSRR010000014">
    <property type="protein sequence ID" value="MDP9927132.1"/>
    <property type="molecule type" value="Genomic_DNA"/>
</dbReference>
<accession>A0AAW8E6F6</accession>
<dbReference type="PANTHER" id="PTHR35011">
    <property type="entry name" value="2,3-DIKETO-L-GULONATE TRAP TRANSPORTER SMALL PERMEASE PROTEIN YIAM"/>
    <property type="match status" value="1"/>
</dbReference>
<dbReference type="InterPro" id="IPR055348">
    <property type="entry name" value="DctQ"/>
</dbReference>
<proteinExistence type="inferred from homology"/>
<comment type="similarity">
    <text evidence="8 9">Belongs to the TRAP transporter small permease family.</text>
</comment>
<protein>
    <recommendedName>
        <fullName evidence="9">TRAP transporter small permease protein</fullName>
    </recommendedName>
</protein>
<keyword evidence="6 9" id="KW-1133">Transmembrane helix</keyword>
<feature type="transmembrane region" description="Helical" evidence="9">
    <location>
        <begin position="90"/>
        <end position="113"/>
    </location>
</feature>
<evidence type="ECO:0000313" key="11">
    <source>
        <dbReference type="EMBL" id="MDP9927132.1"/>
    </source>
</evidence>
<dbReference type="InterPro" id="IPR007387">
    <property type="entry name" value="TRAP_DctQ"/>
</dbReference>
<evidence type="ECO:0000259" key="10">
    <source>
        <dbReference type="Pfam" id="PF04290"/>
    </source>
</evidence>
<organism evidence="11 12">
    <name type="scientific">Variovorax boronicumulans</name>
    <dbReference type="NCBI Taxonomy" id="436515"/>
    <lineage>
        <taxon>Bacteria</taxon>
        <taxon>Pseudomonadati</taxon>
        <taxon>Pseudomonadota</taxon>
        <taxon>Betaproteobacteria</taxon>
        <taxon>Burkholderiales</taxon>
        <taxon>Comamonadaceae</taxon>
        <taxon>Variovorax</taxon>
    </lineage>
</organism>
<comment type="function">
    <text evidence="9">Part of the tripartite ATP-independent periplasmic (TRAP) transport system.</text>
</comment>
<comment type="subunit">
    <text evidence="9">The complex comprises the extracytoplasmic solute receptor protein and the two transmembrane proteins.</text>
</comment>
<keyword evidence="5 9" id="KW-0812">Transmembrane</keyword>
<evidence type="ECO:0000256" key="4">
    <source>
        <dbReference type="ARBA" id="ARBA00022519"/>
    </source>
</evidence>
<evidence type="ECO:0000256" key="9">
    <source>
        <dbReference type="RuleBase" id="RU369079"/>
    </source>
</evidence>
<keyword evidence="3" id="KW-1003">Cell membrane</keyword>
<dbReference type="GO" id="GO:0005886">
    <property type="term" value="C:plasma membrane"/>
    <property type="evidence" value="ECO:0007669"/>
    <property type="project" value="UniProtKB-SubCell"/>
</dbReference>
<dbReference type="AlphaFoldDB" id="A0AAW8E6F6"/>
<feature type="transmembrane region" description="Helical" evidence="9">
    <location>
        <begin position="133"/>
        <end position="154"/>
    </location>
</feature>
<keyword evidence="4 9" id="KW-0997">Cell inner membrane</keyword>
<evidence type="ECO:0000256" key="6">
    <source>
        <dbReference type="ARBA" id="ARBA00022989"/>
    </source>
</evidence>
<evidence type="ECO:0000256" key="2">
    <source>
        <dbReference type="ARBA" id="ARBA00022448"/>
    </source>
</evidence>
<name>A0AAW8E6F6_9BURK</name>
<comment type="caution">
    <text evidence="11">The sequence shown here is derived from an EMBL/GenBank/DDBJ whole genome shotgun (WGS) entry which is preliminary data.</text>
</comment>